<gene>
    <name evidence="1" type="ORF">FEF26_15100</name>
</gene>
<accession>A0A5R9B6S6</accession>
<dbReference type="Proteomes" id="UP000310458">
    <property type="component" value="Unassembled WGS sequence"/>
</dbReference>
<sequence>MSEETRSTADRSMAHFPYFTVALSSKGHEASALPHGNIHVNTGPAVEIVTGEPVRFTLRAADPHGRPMKVQMLTNEQRNRKDFDVHPDRDLVVEWTPGADKHRQSVQFHLRGEHDDMHRINSGVDQLMGFEFIAFPRS</sequence>
<evidence type="ECO:0000313" key="1">
    <source>
        <dbReference type="EMBL" id="TLP92114.1"/>
    </source>
</evidence>
<dbReference type="RefSeq" id="WP_138254362.1">
    <property type="nucleotide sequence ID" value="NZ_VAVZ01000077.1"/>
</dbReference>
<protein>
    <submittedName>
        <fullName evidence="1">Uncharacterized protein</fullName>
    </submittedName>
</protein>
<evidence type="ECO:0000313" key="2">
    <source>
        <dbReference type="Proteomes" id="UP000310458"/>
    </source>
</evidence>
<organism evidence="1 2">
    <name type="scientific">Nesterenkonia salmonea</name>
    <dbReference type="NCBI Taxonomy" id="1804987"/>
    <lineage>
        <taxon>Bacteria</taxon>
        <taxon>Bacillati</taxon>
        <taxon>Actinomycetota</taxon>
        <taxon>Actinomycetes</taxon>
        <taxon>Micrococcales</taxon>
        <taxon>Micrococcaceae</taxon>
        <taxon>Nesterenkonia</taxon>
    </lineage>
</organism>
<proteinExistence type="predicted"/>
<name>A0A5R9B6S6_9MICC</name>
<dbReference type="AlphaFoldDB" id="A0A5R9B6S6"/>
<reference evidence="1 2" key="1">
    <citation type="submission" date="2019-05" db="EMBL/GenBank/DDBJ databases">
        <title>Nesterenkonia sp. GY074 isolated from the Southern Atlantic Ocean.</title>
        <authorList>
            <person name="Zhang G."/>
        </authorList>
    </citation>
    <scope>NUCLEOTIDE SEQUENCE [LARGE SCALE GENOMIC DNA]</scope>
    <source>
        <strain evidence="1 2">GY074</strain>
    </source>
</reference>
<comment type="caution">
    <text evidence="1">The sequence shown here is derived from an EMBL/GenBank/DDBJ whole genome shotgun (WGS) entry which is preliminary data.</text>
</comment>
<keyword evidence="2" id="KW-1185">Reference proteome</keyword>
<dbReference type="EMBL" id="VAVZ01000077">
    <property type="protein sequence ID" value="TLP92114.1"/>
    <property type="molecule type" value="Genomic_DNA"/>
</dbReference>